<evidence type="ECO:0000256" key="6">
    <source>
        <dbReference type="SAM" id="Phobius"/>
    </source>
</evidence>
<dbReference type="STRING" id="453304.ATC03_07775"/>
<dbReference type="GO" id="GO:0005886">
    <property type="term" value="C:plasma membrane"/>
    <property type="evidence" value="ECO:0007669"/>
    <property type="project" value="UniProtKB-SubCell"/>
</dbReference>
<evidence type="ECO:0000256" key="2">
    <source>
        <dbReference type="ARBA" id="ARBA00022475"/>
    </source>
</evidence>
<gene>
    <name evidence="8" type="ORF">ATC03_07775</name>
</gene>
<organism evidence="8 9">
    <name type="scientific">Agromyces aureus</name>
    <dbReference type="NCBI Taxonomy" id="453304"/>
    <lineage>
        <taxon>Bacteria</taxon>
        <taxon>Bacillati</taxon>
        <taxon>Actinomycetota</taxon>
        <taxon>Actinomycetes</taxon>
        <taxon>Micrococcales</taxon>
        <taxon>Microbacteriaceae</taxon>
        <taxon>Agromyces</taxon>
    </lineage>
</organism>
<keyword evidence="3 6" id="KW-0812">Transmembrane</keyword>
<evidence type="ECO:0000256" key="3">
    <source>
        <dbReference type="ARBA" id="ARBA00022692"/>
    </source>
</evidence>
<reference evidence="9" key="2">
    <citation type="submission" date="2016-01" db="EMBL/GenBank/DDBJ databases">
        <title>Complete genome sequence of Agromyces aureus AR33T and comparison with related organisms.</title>
        <authorList>
            <person name="Corretto E."/>
            <person name="Antonielli L."/>
            <person name="Sessitsch A."/>
            <person name="Brader G."/>
        </authorList>
    </citation>
    <scope>NUCLEOTIDE SEQUENCE [LARGE SCALE GENOMIC DNA]</scope>
    <source>
        <strain evidence="9">AR33</strain>
    </source>
</reference>
<evidence type="ECO:0000313" key="9">
    <source>
        <dbReference type="Proteomes" id="UP000078437"/>
    </source>
</evidence>
<dbReference type="RefSeq" id="WP_067875223.1">
    <property type="nucleotide sequence ID" value="NZ_CP013979.1"/>
</dbReference>
<dbReference type="KEGG" id="agy:ATC03_07775"/>
<evidence type="ECO:0000256" key="1">
    <source>
        <dbReference type="ARBA" id="ARBA00004651"/>
    </source>
</evidence>
<sequence length="288" mass="30422">MSLALGALLGVGVLLALAPLLWPAKPATVGGQPSAFARRIHDDLSLAGLGQVPIPVIVVVAIVFAVVLGAVVQAVMQVPTITVVASLLGAAAVPLAIGARADRRRAANRAVWPDVVDHLVASVRSGVPLPESVGALGDLGPAQTRPAFSAFALEYRRTGNFSLCLDRLKELLADPIADRILETLRMAREVGGTELTTVLRGLSGYPREDAALRAEVVARQSWIRNAARLGVAAPWLLLVVLSSRHETLVAYDSPAGAVLIVVGVIVTIVAYQSMNALGRLPEERRWFR</sequence>
<keyword evidence="9" id="KW-1185">Reference proteome</keyword>
<feature type="transmembrane region" description="Helical" evidence="6">
    <location>
        <begin position="255"/>
        <end position="278"/>
    </location>
</feature>
<reference evidence="8 9" key="1">
    <citation type="journal article" date="2016" name="Int. J. Syst. Evol. Microbiol.">
        <title>Agromyces aureus sp. nov., isolated from the rhizosphere of Salix caprea L. grown in a heavy-metal-contaminated soil.</title>
        <authorList>
            <person name="Corretto E."/>
            <person name="Antonielli L."/>
            <person name="Sessitsch A."/>
            <person name="Compant S."/>
            <person name="Gorfer M."/>
            <person name="Kuffner M."/>
            <person name="Brader G."/>
        </authorList>
    </citation>
    <scope>NUCLEOTIDE SEQUENCE [LARGE SCALE GENOMIC DNA]</scope>
    <source>
        <strain evidence="8 9">AR33</strain>
    </source>
</reference>
<dbReference type="OrthoDB" id="3217742at2"/>
<proteinExistence type="predicted"/>
<protein>
    <submittedName>
        <fullName evidence="8">Type II secretion system protein F</fullName>
    </submittedName>
</protein>
<keyword evidence="2" id="KW-1003">Cell membrane</keyword>
<evidence type="ECO:0000256" key="5">
    <source>
        <dbReference type="ARBA" id="ARBA00023136"/>
    </source>
</evidence>
<dbReference type="Pfam" id="PF00482">
    <property type="entry name" value="T2SSF"/>
    <property type="match status" value="1"/>
</dbReference>
<dbReference type="InterPro" id="IPR018076">
    <property type="entry name" value="T2SS_GspF_dom"/>
</dbReference>
<dbReference type="AlphaFoldDB" id="A0A191WEC1"/>
<evidence type="ECO:0000313" key="8">
    <source>
        <dbReference type="EMBL" id="ANJ26625.1"/>
    </source>
</evidence>
<dbReference type="PANTHER" id="PTHR35007">
    <property type="entry name" value="INTEGRAL MEMBRANE PROTEIN-RELATED"/>
    <property type="match status" value="1"/>
</dbReference>
<dbReference type="PANTHER" id="PTHR35007:SF3">
    <property type="entry name" value="POSSIBLE CONSERVED ALANINE RICH MEMBRANE PROTEIN"/>
    <property type="match status" value="1"/>
</dbReference>
<feature type="transmembrane region" description="Helical" evidence="6">
    <location>
        <begin position="226"/>
        <end position="243"/>
    </location>
</feature>
<dbReference type="EMBL" id="CP013979">
    <property type="protein sequence ID" value="ANJ26625.1"/>
    <property type="molecule type" value="Genomic_DNA"/>
</dbReference>
<feature type="domain" description="Type II secretion system protein GspF" evidence="7">
    <location>
        <begin position="117"/>
        <end position="241"/>
    </location>
</feature>
<accession>A0A191WEC1</accession>
<dbReference type="Proteomes" id="UP000078437">
    <property type="component" value="Chromosome"/>
</dbReference>
<evidence type="ECO:0000256" key="4">
    <source>
        <dbReference type="ARBA" id="ARBA00022989"/>
    </source>
</evidence>
<feature type="transmembrane region" description="Helical" evidence="6">
    <location>
        <begin position="50"/>
        <end position="72"/>
    </location>
</feature>
<evidence type="ECO:0000259" key="7">
    <source>
        <dbReference type="Pfam" id="PF00482"/>
    </source>
</evidence>
<keyword evidence="4 6" id="KW-1133">Transmembrane helix</keyword>
<comment type="subcellular location">
    <subcellularLocation>
        <location evidence="1">Cell membrane</location>
        <topology evidence="1">Multi-pass membrane protein</topology>
    </subcellularLocation>
</comment>
<name>A0A191WEC1_9MICO</name>
<keyword evidence="5 6" id="KW-0472">Membrane</keyword>